<proteinExistence type="predicted"/>
<evidence type="ECO:0000313" key="2">
    <source>
        <dbReference type="Proteomes" id="UP000327468"/>
    </source>
</evidence>
<keyword evidence="2" id="KW-1185">Reference proteome</keyword>
<gene>
    <name evidence="1" type="ORF">PHYPO_G00054710</name>
</gene>
<dbReference type="EMBL" id="VFJC01000015">
    <property type="protein sequence ID" value="KAB5550526.1"/>
    <property type="molecule type" value="Genomic_DNA"/>
</dbReference>
<dbReference type="AlphaFoldDB" id="A0A5N5M895"/>
<evidence type="ECO:0000313" key="1">
    <source>
        <dbReference type="EMBL" id="KAB5550526.1"/>
    </source>
</evidence>
<protein>
    <submittedName>
        <fullName evidence="1">Uncharacterized protein</fullName>
    </submittedName>
</protein>
<sequence length="68" mass="7873">MWNFMLHFQGLPAHESLENSRCHTCAEKTSSSKCSTNIPTAQHHSDTQFWTAKAYSEERKATRPFNEE</sequence>
<reference evidence="1 2" key="1">
    <citation type="submission" date="2019-06" db="EMBL/GenBank/DDBJ databases">
        <title>A chromosome-scale genome assembly of the striped catfish, Pangasianodon hypophthalmus.</title>
        <authorList>
            <person name="Wen M."/>
            <person name="Zahm M."/>
            <person name="Roques C."/>
            <person name="Cabau C."/>
            <person name="Klopp C."/>
            <person name="Donnadieu C."/>
            <person name="Jouanno E."/>
            <person name="Avarre J.-C."/>
            <person name="Campet M."/>
            <person name="Ha T.T.T."/>
            <person name="Dugue R."/>
            <person name="Lampietro C."/>
            <person name="Louis A."/>
            <person name="Herpin A."/>
            <person name="Echchiki A."/>
            <person name="Berthelot C."/>
            <person name="Parey E."/>
            <person name="Roest-Crollius H."/>
            <person name="Braasch I."/>
            <person name="Postlethwait J."/>
            <person name="Bobe J."/>
            <person name="Montfort J."/>
            <person name="Bouchez O."/>
            <person name="Begum T."/>
            <person name="Schartl M."/>
            <person name="Guiguen Y."/>
        </authorList>
    </citation>
    <scope>NUCLEOTIDE SEQUENCE [LARGE SCALE GENOMIC DNA]</scope>
    <source>
        <strain evidence="1 2">Indonesia</strain>
        <tissue evidence="1">Blood</tissue>
    </source>
</reference>
<name>A0A5N5M895_PANHP</name>
<dbReference type="Proteomes" id="UP000327468">
    <property type="component" value="Chromosome 14"/>
</dbReference>
<accession>A0A5N5M895</accession>
<organism evidence="1 2">
    <name type="scientific">Pangasianodon hypophthalmus</name>
    <name type="common">Striped catfish</name>
    <name type="synonym">Helicophagus hypophthalmus</name>
    <dbReference type="NCBI Taxonomy" id="310915"/>
    <lineage>
        <taxon>Eukaryota</taxon>
        <taxon>Metazoa</taxon>
        <taxon>Chordata</taxon>
        <taxon>Craniata</taxon>
        <taxon>Vertebrata</taxon>
        <taxon>Euteleostomi</taxon>
        <taxon>Actinopterygii</taxon>
        <taxon>Neopterygii</taxon>
        <taxon>Teleostei</taxon>
        <taxon>Ostariophysi</taxon>
        <taxon>Siluriformes</taxon>
        <taxon>Pangasiidae</taxon>
        <taxon>Pangasianodon</taxon>
    </lineage>
</organism>
<comment type="caution">
    <text evidence="1">The sequence shown here is derived from an EMBL/GenBank/DDBJ whole genome shotgun (WGS) entry which is preliminary data.</text>
</comment>